<dbReference type="EMBL" id="CP029487">
    <property type="protein sequence ID" value="QCT71336.1"/>
    <property type="molecule type" value="Genomic_DNA"/>
</dbReference>
<sequence length="1611" mass="166954">MRNNPIGKQALSVLLCALVVFSSLGISPLTPQAQAEEAASGVSVMPRYKDSDGRVKIEESGKWYPNITFDFVQTGTTTTTTGNWSDNTDTSWYNADASVTGYTLYNASQLAGLAKLVNAGTANFSGKTITLGQSIDLSEHFWNEVIGSTESQTFNGIFDGNGYSLMGLRINASINNSDTSPGYIYFGLFGATGTTATIKNLTMDDSMISAINEGSAVVYISPIVTFNYGIIENCHVVDGRFYGNAQVIIVGGIAACNKNSMTNCTVSEQTVTYSVCEQKNTNVKMTYVALGGIVGDNKSNQTVKNCVNNGVIIGYTEGGDISMDSKRHFIGGCVGVNDGLGAKGQIANSTNNGNIEIHADGKAIGYTTGRGLLIGGITGVTATDTYGCVNTGEIYVDGAQKAVPTKGAVGGIAGAMNSGNIKYCYNSGKIITNHPVTAGVAGYMNSGNIEYCYNTGEIDTTVAAIPVQPTTQYVGGLAGYVNAGNVNGCYSVGTIVGEKPNDKDNKGGLTGKAGGTFTNCFYLGAGKASGDQSTASGKAINLAAIKDASATNVISQVKQGDDTAQVVLADATQLNALKTKTTLGDSFGVQMPTASAFSSDKPDVVQAVVGSGNTVNLKTSGGAGGQAAISAKMYLSQNELAEDTDGVRKFIGPVKSVETPISLNLNVVNVGLANQSPTSAISDVTSFSLKAGVTFGGTGVDETSYSLTWYKDDTTGQSTAPTGDGTEVTGLTATWDKTTNTVSWTRSAPAATTFAESDAGWYKLKATSAVSDLSAYSFETDWQYLSVDKFMVVDENSTMPDTIELSSQDTDADIQAKTKLSVKIKIADSFTGSVTYGWYKVDGQTPALIADTQKTTEITTDLATHTIVESITLGTAYSNDLKGAYQLMVTSVTATGDTAQAKDIRGPASKVTCYEAVIKDDYAQAGPGYEGTPGNTMTQSVITLSEDFADAMYDAYWIKGGTLDESTDLTDYTQVRHATLTQQADKKTYKAIATFNMEKGYEGEDYQLVIYPTNTARKARTDAAMQFKGAAGCVLERYAIDTVTYKLADSYATTEMAQNTAIIAPPSVSAPNPAGSLTYTKVSGPETFTVDKASGKILCAADPTGIPNGLYTYTIKVTEEGFKSGNAVLTGPGMSKTITVSFRVTGSSDFPLANNNLYIYDIGYIFANAEPANQAGLIPYQGIYNIPATNDGSAYAHSIIVVSGTHTDGSRIILNESINTADVPITVKADATAQVGVPDGQTVTVTNSSPNGASLQSDGSLRLTGGTAGTGVLNLPGSVAGSGSLTIGAADTVGLTLNAAAGLATASTTIESGLTTVTGSITGKATIKGGNVEANTIGTTGTTTIDGGSIIGSVTGAKNSSGETVYPVTLKLSENPTDYAGVPASVTTQKTKADGKADGTARIWNAQASGGSFNKTGGQTGELYVYLPKYSGGPYTAVTASATPAGGTAQTLSRKINADADGSLTTSLLTATYTLSLPKAPITGSARVGQGATANITVGVASNDGWLYEGRTIDLEISPGDGYKTIWGKYQMQPADTTAQGSYSPEFWIETPSGAALSKAGGFATLTENDRQNGKTGQLVVPADSKITEGTYKSQLNWKSIPNDPVVGGTN</sequence>
<feature type="signal peptide" evidence="1">
    <location>
        <begin position="1"/>
        <end position="35"/>
    </location>
</feature>
<reference evidence="2 3" key="1">
    <citation type="submission" date="2018-05" db="EMBL/GenBank/DDBJ databases">
        <title>Genome comparison of Eubacterium sp.</title>
        <authorList>
            <person name="Feng Y."/>
            <person name="Sanchez-Andrea I."/>
            <person name="Stams A.J.M."/>
            <person name="De Vos W.M."/>
        </authorList>
    </citation>
    <scope>NUCLEOTIDE SEQUENCE [LARGE SCALE GENOMIC DNA]</scope>
    <source>
        <strain evidence="2 3">YI</strain>
    </source>
</reference>
<keyword evidence="1" id="KW-0732">Signal</keyword>
<evidence type="ECO:0000313" key="2">
    <source>
        <dbReference type="EMBL" id="QCT71336.1"/>
    </source>
</evidence>
<accession>A0A4V1GLX8</accession>
<dbReference type="Proteomes" id="UP000218387">
    <property type="component" value="Chromosome"/>
</dbReference>
<dbReference type="Gene3D" id="2.160.20.110">
    <property type="match status" value="2"/>
</dbReference>
<dbReference type="RefSeq" id="WP_096920374.1">
    <property type="nucleotide sequence ID" value="NZ_CP029487.1"/>
</dbReference>
<keyword evidence="3" id="KW-1185">Reference proteome</keyword>
<name>A0A4V1GLX8_EUBML</name>
<protein>
    <submittedName>
        <fullName evidence="2">Uncharacterized protein</fullName>
    </submittedName>
</protein>
<dbReference type="KEGG" id="emt:CPZ25_008330"/>
<organism evidence="2 3">
    <name type="scientific">Eubacterium maltosivorans</name>
    <dbReference type="NCBI Taxonomy" id="2041044"/>
    <lineage>
        <taxon>Bacteria</taxon>
        <taxon>Bacillati</taxon>
        <taxon>Bacillota</taxon>
        <taxon>Clostridia</taxon>
        <taxon>Eubacteriales</taxon>
        <taxon>Eubacteriaceae</taxon>
        <taxon>Eubacterium</taxon>
    </lineage>
</organism>
<proteinExistence type="predicted"/>
<feature type="chain" id="PRO_5020323883" evidence="1">
    <location>
        <begin position="36"/>
        <end position="1611"/>
    </location>
</feature>
<evidence type="ECO:0000256" key="1">
    <source>
        <dbReference type="SAM" id="SignalP"/>
    </source>
</evidence>
<evidence type="ECO:0000313" key="3">
    <source>
        <dbReference type="Proteomes" id="UP000218387"/>
    </source>
</evidence>
<gene>
    <name evidence="2" type="ORF">CPZ25_008330</name>
</gene>